<keyword evidence="1" id="KW-0472">Membrane</keyword>
<evidence type="ECO:0008006" key="4">
    <source>
        <dbReference type="Google" id="ProtNLM"/>
    </source>
</evidence>
<evidence type="ECO:0000313" key="3">
    <source>
        <dbReference type="Proteomes" id="UP001290101"/>
    </source>
</evidence>
<name>A0ABU5JFN1_9ACTN</name>
<proteinExistence type="predicted"/>
<evidence type="ECO:0000313" key="2">
    <source>
        <dbReference type="EMBL" id="MDZ5491363.1"/>
    </source>
</evidence>
<keyword evidence="1" id="KW-1133">Transmembrane helix</keyword>
<sequence length="68" mass="7295">MNLRKTPLSAGEKALLVLAALIAGLVGGLVRWALDLDDHLGPWLTSMLYATFVGLAVLAVGILLLRRR</sequence>
<accession>A0ABU5JFN1</accession>
<dbReference type="RefSeq" id="WP_322441348.1">
    <property type="nucleotide sequence ID" value="NZ_JAXOTQ010000022.1"/>
</dbReference>
<evidence type="ECO:0000256" key="1">
    <source>
        <dbReference type="SAM" id="Phobius"/>
    </source>
</evidence>
<protein>
    <recommendedName>
        <fullName evidence="4">GlsB/YeaQ/YmgE family stress response membrane protein</fullName>
    </recommendedName>
</protein>
<dbReference type="EMBL" id="JAXOTQ010000022">
    <property type="protein sequence ID" value="MDZ5491363.1"/>
    <property type="molecule type" value="Genomic_DNA"/>
</dbReference>
<keyword evidence="3" id="KW-1185">Reference proteome</keyword>
<comment type="caution">
    <text evidence="2">The sequence shown here is derived from an EMBL/GenBank/DDBJ whole genome shotgun (WGS) entry which is preliminary data.</text>
</comment>
<dbReference type="Proteomes" id="UP001290101">
    <property type="component" value="Unassembled WGS sequence"/>
</dbReference>
<reference evidence="2 3" key="1">
    <citation type="submission" date="2023-12" db="EMBL/GenBank/DDBJ databases">
        <title>Micromonospora sp. nov., isolated from Atacama Desert.</title>
        <authorList>
            <person name="Carro L."/>
            <person name="Golinska P."/>
            <person name="Klenk H.-P."/>
            <person name="Goodfellow M."/>
        </authorList>
    </citation>
    <scope>NUCLEOTIDE SEQUENCE [LARGE SCALE GENOMIC DNA]</scope>
    <source>
        <strain evidence="2 3">4G53</strain>
    </source>
</reference>
<feature type="transmembrane region" description="Helical" evidence="1">
    <location>
        <begin position="14"/>
        <end position="34"/>
    </location>
</feature>
<organism evidence="2 3">
    <name type="scientific">Micromonospora sicca</name>
    <dbReference type="NCBI Taxonomy" id="2202420"/>
    <lineage>
        <taxon>Bacteria</taxon>
        <taxon>Bacillati</taxon>
        <taxon>Actinomycetota</taxon>
        <taxon>Actinomycetes</taxon>
        <taxon>Micromonosporales</taxon>
        <taxon>Micromonosporaceae</taxon>
        <taxon>Micromonospora</taxon>
    </lineage>
</organism>
<gene>
    <name evidence="2" type="ORF">U2F25_18185</name>
</gene>
<keyword evidence="1" id="KW-0812">Transmembrane</keyword>
<feature type="transmembrane region" description="Helical" evidence="1">
    <location>
        <begin position="46"/>
        <end position="65"/>
    </location>
</feature>